<evidence type="ECO:0000256" key="1">
    <source>
        <dbReference type="SAM" id="MobiDB-lite"/>
    </source>
</evidence>
<organism evidence="3 4">
    <name type="scientific">Trypanosoma theileri</name>
    <dbReference type="NCBI Taxonomy" id="67003"/>
    <lineage>
        <taxon>Eukaryota</taxon>
        <taxon>Discoba</taxon>
        <taxon>Euglenozoa</taxon>
        <taxon>Kinetoplastea</taxon>
        <taxon>Metakinetoplastina</taxon>
        <taxon>Trypanosomatida</taxon>
        <taxon>Trypanosomatidae</taxon>
        <taxon>Trypanosoma</taxon>
    </lineage>
</organism>
<feature type="chain" id="PRO_5012326274" description="Mucin TcMUCII" evidence="2">
    <location>
        <begin position="27"/>
        <end position="378"/>
    </location>
</feature>
<keyword evidence="4" id="KW-1185">Reference proteome</keyword>
<dbReference type="GeneID" id="39991334"/>
<name>A0A1X0NF47_9TRYP</name>
<feature type="region of interest" description="Disordered" evidence="1">
    <location>
        <begin position="46"/>
        <end position="65"/>
    </location>
</feature>
<dbReference type="AlphaFoldDB" id="A0A1X0NF47"/>
<feature type="compositionally biased region" description="Basic and acidic residues" evidence="1">
    <location>
        <begin position="201"/>
        <end position="213"/>
    </location>
</feature>
<feature type="region of interest" description="Disordered" evidence="1">
    <location>
        <begin position="74"/>
        <end position="355"/>
    </location>
</feature>
<feature type="compositionally biased region" description="Polar residues" evidence="1">
    <location>
        <begin position="257"/>
        <end position="273"/>
    </location>
</feature>
<sequence>MAVMVRCYLLCLLTLALCCACGLVWADSPKASDALIKPSTVGVPPLVRRSIPSSGVPGEAKEGDDMQDVQKEELMENPEEQEDEVEENVRETLGPGAGGSCPSGSDSSNCPSGHFFGGHSSSSDSLSENGVRGAGTAPIVQPQQPPSPPTLPLQQSAPGATCTPTSPDHPCTTATKELTPTKPVIPTPEEAGHGALVDVPSNKDGHRAADRTGAHVTLGDAAPGIGSGSGTDDTSSSSNHSTASPPPAASAPASDPQPGNSDNHASTAADNQGSAGTQPSSSITSSSETVSSGSSEGTTAGNGTTSAVSGSTSTQERNVGNTDTTNTTTTTTTTTTTLPPELTNNKKGDADSSSSISSSVWVRVSLLIVVTLACILVC</sequence>
<comment type="caution">
    <text evidence="3">The sequence shown here is derived from an EMBL/GenBank/DDBJ whole genome shotgun (WGS) entry which is preliminary data.</text>
</comment>
<keyword evidence="2" id="KW-0732">Signal</keyword>
<dbReference type="EMBL" id="NBCO01000096">
    <property type="protein sequence ID" value="ORC82226.1"/>
    <property type="molecule type" value="Genomic_DNA"/>
</dbReference>
<evidence type="ECO:0000313" key="3">
    <source>
        <dbReference type="EMBL" id="ORC82226.1"/>
    </source>
</evidence>
<feature type="compositionally biased region" description="Low complexity" evidence="1">
    <location>
        <begin position="321"/>
        <end position="337"/>
    </location>
</feature>
<feature type="compositionally biased region" description="Low complexity" evidence="1">
    <location>
        <begin position="230"/>
        <end position="243"/>
    </location>
</feature>
<reference evidence="3 4" key="1">
    <citation type="submission" date="2017-03" db="EMBL/GenBank/DDBJ databases">
        <title>An alternative strategy for trypanosome survival in the mammalian bloodstream revealed through genome and transcriptome analysis of the ubiquitous bovine parasite Trypanosoma (Megatrypanum) theileri.</title>
        <authorList>
            <person name="Kelly S."/>
            <person name="Ivens A."/>
            <person name="Mott A."/>
            <person name="O'Neill E."/>
            <person name="Emms D."/>
            <person name="Macleod O."/>
            <person name="Voorheis P."/>
            <person name="Matthews J."/>
            <person name="Matthews K."/>
            <person name="Carrington M."/>
        </authorList>
    </citation>
    <scope>NUCLEOTIDE SEQUENCE [LARGE SCALE GENOMIC DNA]</scope>
    <source>
        <strain evidence="3">Edinburgh</strain>
    </source>
</reference>
<dbReference type="Proteomes" id="UP000192257">
    <property type="component" value="Unassembled WGS sequence"/>
</dbReference>
<feature type="compositionally biased region" description="Polar residues" evidence="1">
    <location>
        <begin position="162"/>
        <end position="178"/>
    </location>
</feature>
<dbReference type="RefSeq" id="XP_028877149.1">
    <property type="nucleotide sequence ID" value="XM_029031554.1"/>
</dbReference>
<proteinExistence type="predicted"/>
<dbReference type="VEuPathDB" id="TriTrypDB:TM35_000961050"/>
<evidence type="ECO:0000256" key="2">
    <source>
        <dbReference type="SAM" id="SignalP"/>
    </source>
</evidence>
<feature type="compositionally biased region" description="Low complexity" evidence="1">
    <location>
        <begin position="102"/>
        <end position="127"/>
    </location>
</feature>
<evidence type="ECO:0008006" key="5">
    <source>
        <dbReference type="Google" id="ProtNLM"/>
    </source>
</evidence>
<feature type="compositionally biased region" description="Acidic residues" evidence="1">
    <location>
        <begin position="75"/>
        <end position="86"/>
    </location>
</feature>
<accession>A0A1X0NF47</accession>
<gene>
    <name evidence="3" type="ORF">TM35_000961050</name>
</gene>
<feature type="compositionally biased region" description="Low complexity" evidence="1">
    <location>
        <begin position="274"/>
        <end position="314"/>
    </location>
</feature>
<evidence type="ECO:0000313" key="4">
    <source>
        <dbReference type="Proteomes" id="UP000192257"/>
    </source>
</evidence>
<protein>
    <recommendedName>
        <fullName evidence="5">Mucin TcMUCII</fullName>
    </recommendedName>
</protein>
<feature type="signal peptide" evidence="2">
    <location>
        <begin position="1"/>
        <end position="26"/>
    </location>
</feature>